<dbReference type="EMBL" id="SZPU01000107">
    <property type="protein sequence ID" value="TKI53530.1"/>
    <property type="molecule type" value="Genomic_DNA"/>
</dbReference>
<dbReference type="AlphaFoldDB" id="A0A4U2XZS7"/>
<organism evidence="1 2">
    <name type="scientific">Lysinibacillus mangiferihumi</name>
    <dbReference type="NCBI Taxonomy" id="1130819"/>
    <lineage>
        <taxon>Bacteria</taxon>
        <taxon>Bacillati</taxon>
        <taxon>Bacillota</taxon>
        <taxon>Bacilli</taxon>
        <taxon>Bacillales</taxon>
        <taxon>Bacillaceae</taxon>
        <taxon>Lysinibacillus</taxon>
    </lineage>
</organism>
<evidence type="ECO:0000313" key="1">
    <source>
        <dbReference type="EMBL" id="TKI53530.1"/>
    </source>
</evidence>
<reference evidence="1 2" key="1">
    <citation type="submission" date="2019-04" db="EMBL/GenBank/DDBJ databases">
        <title>Lysinibacillus genome sequencing.</title>
        <authorList>
            <person name="Dunlap C."/>
        </authorList>
    </citation>
    <scope>NUCLEOTIDE SEQUENCE [LARGE SCALE GENOMIC DNA]</scope>
    <source>
        <strain evidence="1 2">CCTCC AB 2010389</strain>
    </source>
</reference>
<proteinExistence type="predicted"/>
<name>A0A4U2XZS7_9BACI</name>
<accession>A0A4U2XZS7</accession>
<protein>
    <submittedName>
        <fullName evidence="1">Uncharacterized protein</fullName>
    </submittedName>
</protein>
<comment type="caution">
    <text evidence="1">The sequence shown here is derived from an EMBL/GenBank/DDBJ whole genome shotgun (WGS) entry which is preliminary data.</text>
</comment>
<gene>
    <name evidence="1" type="ORF">FC756_23165</name>
</gene>
<dbReference type="Proteomes" id="UP000308744">
    <property type="component" value="Unassembled WGS sequence"/>
</dbReference>
<keyword evidence="2" id="KW-1185">Reference proteome</keyword>
<sequence length="191" mass="21642">MQVCECMNDSSHVFKGRHLDGVTCPVCCGPVLLKPYDKEKDKSLPYYRDLKKQYNKKFIQSECLRCKHVQKNECNNKAIDVFVCEKCNGASVDTWTKNIKYLAKPKSTITIDLNFDDKSKLKLRAIAKHVGALADELDRIDNGIVKDGPQMQIEKLKEIIISIGKVNGKSAEEIDSALKDFTTRIEGSNWL</sequence>
<evidence type="ECO:0000313" key="2">
    <source>
        <dbReference type="Proteomes" id="UP000308744"/>
    </source>
</evidence>
<dbReference type="RefSeq" id="WP_107896167.1">
    <property type="nucleotide sequence ID" value="NZ_PYWM01000018.1"/>
</dbReference>